<accession>A0A0B4GU05</accession>
<evidence type="ECO:0000256" key="1">
    <source>
        <dbReference type="SAM" id="MobiDB-lite"/>
    </source>
</evidence>
<keyword evidence="3" id="KW-1185">Reference proteome</keyword>
<feature type="compositionally biased region" description="Low complexity" evidence="1">
    <location>
        <begin position="43"/>
        <end position="56"/>
    </location>
</feature>
<dbReference type="EMBL" id="AZNH01000065">
    <property type="protein sequence ID" value="KID83182.1"/>
    <property type="molecule type" value="Genomic_DNA"/>
</dbReference>
<dbReference type="HOGENOM" id="CLU_1928102_0_0_1"/>
<feature type="region of interest" description="Disordered" evidence="1">
    <location>
        <begin position="21"/>
        <end position="131"/>
    </location>
</feature>
<feature type="compositionally biased region" description="Acidic residues" evidence="1">
    <location>
        <begin position="25"/>
        <end position="42"/>
    </location>
</feature>
<proteinExistence type="predicted"/>
<sequence>MVLRGDDIKMMNHIVNLASQVVEREDVDDEDCEDDAENDGDNGSDYSDCDSNYDSNCDSDCEGNGDGGVHDQSNIRFMDEDGEGEMRNNGEDTEDGTEDGYAPYHDASQYIFRLPHGAPASSYRRQSSNSR</sequence>
<gene>
    <name evidence="2" type="ORF">MGU_09545</name>
</gene>
<organism evidence="2 3">
    <name type="scientific">Metarhizium guizhouense (strain ARSEF 977)</name>
    <dbReference type="NCBI Taxonomy" id="1276136"/>
    <lineage>
        <taxon>Eukaryota</taxon>
        <taxon>Fungi</taxon>
        <taxon>Dikarya</taxon>
        <taxon>Ascomycota</taxon>
        <taxon>Pezizomycotina</taxon>
        <taxon>Sordariomycetes</taxon>
        <taxon>Hypocreomycetidae</taxon>
        <taxon>Hypocreales</taxon>
        <taxon>Clavicipitaceae</taxon>
        <taxon>Metarhizium</taxon>
    </lineage>
</organism>
<comment type="caution">
    <text evidence="2">The sequence shown here is derived from an EMBL/GenBank/DDBJ whole genome shotgun (WGS) entry which is preliminary data.</text>
</comment>
<dbReference type="AlphaFoldDB" id="A0A0B4GU05"/>
<reference evidence="2 3" key="1">
    <citation type="journal article" date="2014" name="Proc. Natl. Acad. Sci. U.S.A.">
        <title>Trajectory and genomic determinants of fungal-pathogen speciation and host adaptation.</title>
        <authorList>
            <person name="Hu X."/>
            <person name="Xiao G."/>
            <person name="Zheng P."/>
            <person name="Shang Y."/>
            <person name="Su Y."/>
            <person name="Zhang X."/>
            <person name="Liu X."/>
            <person name="Zhan S."/>
            <person name="St Leger R.J."/>
            <person name="Wang C."/>
        </authorList>
    </citation>
    <scope>NUCLEOTIDE SEQUENCE [LARGE SCALE GENOMIC DNA]</scope>
    <source>
        <strain evidence="2 3">ARSEF 977</strain>
    </source>
</reference>
<protein>
    <submittedName>
        <fullName evidence="2">Uncharacterized protein</fullName>
    </submittedName>
</protein>
<name>A0A0B4GU05_METGA</name>
<evidence type="ECO:0000313" key="2">
    <source>
        <dbReference type="EMBL" id="KID83182.1"/>
    </source>
</evidence>
<evidence type="ECO:0000313" key="3">
    <source>
        <dbReference type="Proteomes" id="UP000031192"/>
    </source>
</evidence>
<dbReference type="Proteomes" id="UP000031192">
    <property type="component" value="Unassembled WGS sequence"/>
</dbReference>